<keyword evidence="2 3" id="KW-0175">Coiled coil</keyword>
<accession>A0A511R0U2</accession>
<sequence length="411" mass="44438">MRMKRWIWIGLVALSLGLTLFGLLRPRAEQGLAVTVAQAERGEFVREVRATGVVEARVYTLTFSRPGRVAEVRVKEGQTVEAGQVLAVLETTGEQAQLRSIREALRALQSRAQAAEADYQSNRTRLQNQLLEVRRNLRVSVELLRVGGVARSEVERLERQVADLEAQLASLGQARTSTQRDLQAQLQTRQTELATLERTIAQSSLRAPVRGTLSSVGYLVGVETTAQSAGAALGAPSIRLVEAGSLRVQARLSEADVPWVRPGQPVRLELDAAPGQPLVGKVDRLGVQAEVAGTGGSAVLPVFIRFLDEKAESLARPGLTATARITTLRLPSALKVPLETLVEEGGQTYLWVVDSATRTVRKQAVTVIARNLTQAAVEGIPDQSILVSLPPEALKEGARVSYRLSGPEARP</sequence>
<evidence type="ECO:0000313" key="4">
    <source>
        <dbReference type="EMBL" id="GEM83234.1"/>
    </source>
</evidence>
<protein>
    <submittedName>
        <fullName evidence="4">RND transporter</fullName>
    </submittedName>
</protein>
<dbReference type="AlphaFoldDB" id="A0A511R0U2"/>
<dbReference type="EMBL" id="BJXL01000036">
    <property type="protein sequence ID" value="GEM83234.1"/>
    <property type="molecule type" value="Genomic_DNA"/>
</dbReference>
<dbReference type="InterPro" id="IPR011053">
    <property type="entry name" value="Single_hybrid_motif"/>
</dbReference>
<dbReference type="Proteomes" id="UP000321197">
    <property type="component" value="Unassembled WGS sequence"/>
</dbReference>
<reference evidence="4 5" key="1">
    <citation type="submission" date="2019-07" db="EMBL/GenBank/DDBJ databases">
        <title>Whole genome shotgun sequence of Meiothermus hypogaeus NBRC 106114.</title>
        <authorList>
            <person name="Hosoyama A."/>
            <person name="Uohara A."/>
            <person name="Ohji S."/>
            <person name="Ichikawa N."/>
        </authorList>
    </citation>
    <scope>NUCLEOTIDE SEQUENCE [LARGE SCALE GENOMIC DNA]</scope>
    <source>
        <strain evidence="4 5">NBRC 106114</strain>
    </source>
</reference>
<dbReference type="Gene3D" id="2.40.50.100">
    <property type="match status" value="1"/>
</dbReference>
<evidence type="ECO:0000256" key="3">
    <source>
        <dbReference type="SAM" id="Coils"/>
    </source>
</evidence>
<proteinExistence type="predicted"/>
<comment type="caution">
    <text evidence="4">The sequence shown here is derived from an EMBL/GenBank/DDBJ whole genome shotgun (WGS) entry which is preliminary data.</text>
</comment>
<organism evidence="4 5">
    <name type="scientific">Meiothermus hypogaeus NBRC 106114</name>
    <dbReference type="NCBI Taxonomy" id="1227553"/>
    <lineage>
        <taxon>Bacteria</taxon>
        <taxon>Thermotogati</taxon>
        <taxon>Deinococcota</taxon>
        <taxon>Deinococci</taxon>
        <taxon>Thermales</taxon>
        <taxon>Thermaceae</taxon>
        <taxon>Meiothermus</taxon>
    </lineage>
</organism>
<gene>
    <name evidence="4" type="ORF">MHY01S_14000</name>
</gene>
<dbReference type="Gene3D" id="2.40.30.170">
    <property type="match status" value="1"/>
</dbReference>
<dbReference type="PANTHER" id="PTHR32347">
    <property type="entry name" value="EFFLUX SYSTEM COMPONENT YKNX-RELATED"/>
    <property type="match status" value="1"/>
</dbReference>
<evidence type="ECO:0000256" key="2">
    <source>
        <dbReference type="ARBA" id="ARBA00023054"/>
    </source>
</evidence>
<dbReference type="InterPro" id="IPR050465">
    <property type="entry name" value="UPF0194_transport"/>
</dbReference>
<evidence type="ECO:0000313" key="5">
    <source>
        <dbReference type="Proteomes" id="UP000321197"/>
    </source>
</evidence>
<dbReference type="SUPFAM" id="SSF51230">
    <property type="entry name" value="Single hybrid motif"/>
    <property type="match status" value="1"/>
</dbReference>
<dbReference type="PANTHER" id="PTHR32347:SF23">
    <property type="entry name" value="BLL5650 PROTEIN"/>
    <property type="match status" value="1"/>
</dbReference>
<evidence type="ECO:0000256" key="1">
    <source>
        <dbReference type="ARBA" id="ARBA00004196"/>
    </source>
</evidence>
<feature type="coiled-coil region" evidence="3">
    <location>
        <begin position="98"/>
        <end position="199"/>
    </location>
</feature>
<comment type="subcellular location">
    <subcellularLocation>
        <location evidence="1">Cell envelope</location>
    </subcellularLocation>
</comment>
<dbReference type="GO" id="GO:0030313">
    <property type="term" value="C:cell envelope"/>
    <property type="evidence" value="ECO:0007669"/>
    <property type="project" value="UniProtKB-SubCell"/>
</dbReference>
<name>A0A511R0U2_9DEIN</name>